<dbReference type="AlphaFoldDB" id="A0A1V4SEF7"/>
<keyword evidence="2" id="KW-1185">Reference proteome</keyword>
<accession>A0A1V4SEF7</accession>
<comment type="caution">
    <text evidence="1">The sequence shown here is derived from an EMBL/GenBank/DDBJ whole genome shotgun (WGS) entry which is preliminary data.</text>
</comment>
<protein>
    <submittedName>
        <fullName evidence="1">Uncharacterized protein</fullName>
    </submittedName>
</protein>
<dbReference type="OrthoDB" id="2928696at2"/>
<organism evidence="1 2">
    <name type="scientific">Ruminiclostridium hungatei</name>
    <name type="common">Clostridium hungatei</name>
    <dbReference type="NCBI Taxonomy" id="48256"/>
    <lineage>
        <taxon>Bacteria</taxon>
        <taxon>Bacillati</taxon>
        <taxon>Bacillota</taxon>
        <taxon>Clostridia</taxon>
        <taxon>Eubacteriales</taxon>
        <taxon>Oscillospiraceae</taxon>
        <taxon>Ruminiclostridium</taxon>
    </lineage>
</organism>
<evidence type="ECO:0000313" key="1">
    <source>
        <dbReference type="EMBL" id="OPX42123.1"/>
    </source>
</evidence>
<gene>
    <name evidence="1" type="ORF">CLHUN_40280</name>
</gene>
<dbReference type="EMBL" id="MZGX01000034">
    <property type="protein sequence ID" value="OPX42123.1"/>
    <property type="molecule type" value="Genomic_DNA"/>
</dbReference>
<proteinExistence type="predicted"/>
<reference evidence="1 2" key="1">
    <citation type="submission" date="2017-03" db="EMBL/GenBank/DDBJ databases">
        <title>Genome sequence of Clostridium hungatei DSM 14427.</title>
        <authorList>
            <person name="Poehlein A."/>
            <person name="Daniel R."/>
        </authorList>
    </citation>
    <scope>NUCLEOTIDE SEQUENCE [LARGE SCALE GENOMIC DNA]</scope>
    <source>
        <strain evidence="1 2">DSM 14427</strain>
    </source>
</reference>
<evidence type="ECO:0000313" key="2">
    <source>
        <dbReference type="Proteomes" id="UP000191554"/>
    </source>
</evidence>
<dbReference type="RefSeq" id="WP_080066487.1">
    <property type="nucleotide sequence ID" value="NZ_MZGX01000034.1"/>
</dbReference>
<sequence>MATKPHRGKTIWRLPSHGRGTCPVCKTTRIKVLYDIIAGNGDKITVCKRCQNKKIAAPEKL</sequence>
<dbReference type="Proteomes" id="UP000191554">
    <property type="component" value="Unassembled WGS sequence"/>
</dbReference>
<name>A0A1V4SEF7_RUMHU</name>